<dbReference type="AlphaFoldDB" id="A0A839QKZ8"/>
<evidence type="ECO:0000313" key="1">
    <source>
        <dbReference type="EMBL" id="MBB2993842.1"/>
    </source>
</evidence>
<keyword evidence="2" id="KW-1185">Reference proteome</keyword>
<organism evidence="1 2">
    <name type="scientific">Paeniglutamicibacter cryotolerans</name>
    <dbReference type="NCBI Taxonomy" id="670079"/>
    <lineage>
        <taxon>Bacteria</taxon>
        <taxon>Bacillati</taxon>
        <taxon>Actinomycetota</taxon>
        <taxon>Actinomycetes</taxon>
        <taxon>Micrococcales</taxon>
        <taxon>Micrococcaceae</taxon>
        <taxon>Paeniglutamicibacter</taxon>
    </lineage>
</organism>
<dbReference type="RefSeq" id="WP_183509186.1">
    <property type="nucleotide sequence ID" value="NZ_BAABGK010000092.1"/>
</dbReference>
<dbReference type="EMBL" id="JACHVS010000001">
    <property type="protein sequence ID" value="MBB2993842.1"/>
    <property type="molecule type" value="Genomic_DNA"/>
</dbReference>
<sequence length="571" mass="60209">MPDLALQLHSFIDSRPDFPRPEPSSARDWLERAHEQAYADDPRAARRAVERGLALDPEPATRLALLAAATSMDVQLGDQVAATGHLRVRNSLLRDTGQRILAEVERELGTAYFGPVTELMAARLRAAERRHDHPGTPDTVLADLRMPLALWDLERGAEPRTDVLFTCARAYRDAGQLLSLADALLALAPALAAAGDVPASLHALEELAGLGGSTGTRAMALMARAGILRGDRRPVEARYAAFEALELFDEAGIRRGAISAAVLLAELAGEDFENEAAQLAWRIAIDQAERAETAESWALRLGLGEQLLFSGDCDGAAALFSRLATELPRVDSPATRARILSSWGNALFAQADRAAAREAWVGAADLYAAHGLEANAASLLLTAGQLAPADMPPLDEPGLFEQAVQLALKAHDPDGAVLAHALLARGGALAAKGTASGKKDIESAIALARTAGNSQAAARFGTTLADAQAALGDTATAITTALQAADELRSHELLNDAVRAELLAAELFIEAGLTADAVRLYRSLSRDGRLDPELLHEVLQLLGHGLDLLGDAAESAAAFARAAAMLRPPGE</sequence>
<gene>
    <name evidence="1" type="ORF">E9229_000033</name>
</gene>
<reference evidence="1 2" key="1">
    <citation type="submission" date="2020-08" db="EMBL/GenBank/DDBJ databases">
        <title>Sequencing the genomes of 1000 actinobacteria strains.</title>
        <authorList>
            <person name="Klenk H.-P."/>
        </authorList>
    </citation>
    <scope>NUCLEOTIDE SEQUENCE [LARGE SCALE GENOMIC DNA]</scope>
    <source>
        <strain evidence="1 2">DSM 22826</strain>
    </source>
</reference>
<comment type="caution">
    <text evidence="1">The sequence shown here is derived from an EMBL/GenBank/DDBJ whole genome shotgun (WGS) entry which is preliminary data.</text>
</comment>
<dbReference type="SUPFAM" id="SSF48452">
    <property type="entry name" value="TPR-like"/>
    <property type="match status" value="2"/>
</dbReference>
<dbReference type="InterPro" id="IPR011990">
    <property type="entry name" value="TPR-like_helical_dom_sf"/>
</dbReference>
<evidence type="ECO:0000313" key="2">
    <source>
        <dbReference type="Proteomes" id="UP000523000"/>
    </source>
</evidence>
<name>A0A839QKZ8_9MICC</name>
<dbReference type="Proteomes" id="UP000523000">
    <property type="component" value="Unassembled WGS sequence"/>
</dbReference>
<accession>A0A839QKZ8</accession>
<evidence type="ECO:0008006" key="3">
    <source>
        <dbReference type="Google" id="ProtNLM"/>
    </source>
</evidence>
<proteinExistence type="predicted"/>
<dbReference type="Gene3D" id="1.25.40.10">
    <property type="entry name" value="Tetratricopeptide repeat domain"/>
    <property type="match status" value="1"/>
</dbReference>
<protein>
    <recommendedName>
        <fullName evidence="3">Tetratricopeptide repeat protein</fullName>
    </recommendedName>
</protein>